<organism evidence="10 11">
    <name type="scientific">Enterococcus columbae DSM 7374 = ATCC 51263</name>
    <dbReference type="NCBI Taxonomy" id="1121865"/>
    <lineage>
        <taxon>Bacteria</taxon>
        <taxon>Bacillati</taxon>
        <taxon>Bacillota</taxon>
        <taxon>Bacilli</taxon>
        <taxon>Lactobacillales</taxon>
        <taxon>Enterococcaceae</taxon>
        <taxon>Enterococcus</taxon>
    </lineage>
</organism>
<reference evidence="10 11" key="1">
    <citation type="submission" date="2013-03" db="EMBL/GenBank/DDBJ databases">
        <title>The Genome Sequence of Enterococcus columbae ATCC_51263 (PacBio/Illumina hybrid assembly).</title>
        <authorList>
            <consortium name="The Broad Institute Genomics Platform"/>
            <consortium name="The Broad Institute Genome Sequencing Center for Infectious Disease"/>
            <person name="Earl A."/>
            <person name="Russ C."/>
            <person name="Gilmore M."/>
            <person name="Surin D."/>
            <person name="Walker B."/>
            <person name="Young S."/>
            <person name="Zeng Q."/>
            <person name="Gargeya S."/>
            <person name="Fitzgerald M."/>
            <person name="Haas B."/>
            <person name="Abouelleil A."/>
            <person name="Allen A.W."/>
            <person name="Alvarado L."/>
            <person name="Arachchi H.M."/>
            <person name="Berlin A.M."/>
            <person name="Chapman S.B."/>
            <person name="Gainer-Dewar J."/>
            <person name="Goldberg J."/>
            <person name="Griggs A."/>
            <person name="Gujja S."/>
            <person name="Hansen M."/>
            <person name="Howarth C."/>
            <person name="Imamovic A."/>
            <person name="Ireland A."/>
            <person name="Larimer J."/>
            <person name="McCowan C."/>
            <person name="Murphy C."/>
            <person name="Pearson M."/>
            <person name="Poon T.W."/>
            <person name="Priest M."/>
            <person name="Roberts A."/>
            <person name="Saif S."/>
            <person name="Shea T."/>
            <person name="Sisk P."/>
            <person name="Sykes S."/>
            <person name="Wortman J."/>
            <person name="Nusbaum C."/>
            <person name="Birren B."/>
        </authorList>
    </citation>
    <scope>NUCLEOTIDE SEQUENCE [LARGE SCALE GENOMIC DNA]</scope>
    <source>
        <strain evidence="10 11">ATCC 51263</strain>
    </source>
</reference>
<dbReference type="EMBL" id="ASWJ01000008">
    <property type="protein sequence ID" value="EOW80468.1"/>
    <property type="molecule type" value="Genomic_DNA"/>
</dbReference>
<evidence type="ECO:0000259" key="9">
    <source>
        <dbReference type="Pfam" id="PF12821"/>
    </source>
</evidence>
<name>S0KRS0_9ENTE</name>
<evidence type="ECO:0000256" key="8">
    <source>
        <dbReference type="SAM" id="Phobius"/>
    </source>
</evidence>
<dbReference type="Pfam" id="PF12821">
    <property type="entry name" value="ThrE_2"/>
    <property type="match status" value="1"/>
</dbReference>
<dbReference type="RefSeq" id="WP_016183167.1">
    <property type="nucleotide sequence ID" value="NZ_JXKI01000001.1"/>
</dbReference>
<evidence type="ECO:0000256" key="2">
    <source>
        <dbReference type="ARBA" id="ARBA00022475"/>
    </source>
</evidence>
<comment type="subcellular location">
    <subcellularLocation>
        <location evidence="1">Cell membrane</location>
        <topology evidence="1">Multi-pass membrane protein</topology>
    </subcellularLocation>
</comment>
<dbReference type="PANTHER" id="PTHR34390">
    <property type="entry name" value="UPF0442 PROTEIN YJJB-RELATED"/>
    <property type="match status" value="1"/>
</dbReference>
<feature type="transmembrane region" description="Helical" evidence="8">
    <location>
        <begin position="51"/>
        <end position="71"/>
    </location>
</feature>
<evidence type="ECO:0000256" key="4">
    <source>
        <dbReference type="ARBA" id="ARBA00022692"/>
    </source>
</evidence>
<feature type="transmembrane region" description="Helical" evidence="8">
    <location>
        <begin position="6"/>
        <end position="23"/>
    </location>
</feature>
<gene>
    <name evidence="10" type="ORF">I568_01645</name>
</gene>
<keyword evidence="2" id="KW-1003">Cell membrane</keyword>
<feature type="transmembrane region" description="Helical" evidence="8">
    <location>
        <begin position="111"/>
        <end position="139"/>
    </location>
</feature>
<dbReference type="STRING" id="1121865.OMW_01025"/>
<evidence type="ECO:0000313" key="10">
    <source>
        <dbReference type="EMBL" id="EOW80468.1"/>
    </source>
</evidence>
<dbReference type="Proteomes" id="UP000014113">
    <property type="component" value="Unassembled WGS sequence"/>
</dbReference>
<dbReference type="OrthoDB" id="9810047at2"/>
<accession>S0KRS0</accession>
<evidence type="ECO:0000313" key="11">
    <source>
        <dbReference type="Proteomes" id="UP000014113"/>
    </source>
</evidence>
<keyword evidence="4 8" id="KW-0812">Transmembrane</keyword>
<feature type="transmembrane region" description="Helical" evidence="8">
    <location>
        <begin position="78"/>
        <end position="99"/>
    </location>
</feature>
<dbReference type="GO" id="GO:0015744">
    <property type="term" value="P:succinate transport"/>
    <property type="evidence" value="ECO:0007669"/>
    <property type="project" value="TreeGrafter"/>
</dbReference>
<keyword evidence="11" id="KW-1185">Reference proteome</keyword>
<dbReference type="GO" id="GO:0005886">
    <property type="term" value="C:plasma membrane"/>
    <property type="evidence" value="ECO:0007669"/>
    <property type="project" value="UniProtKB-SubCell"/>
</dbReference>
<sequence length="151" mass="16887">MEWMIQILFSFFSTIGFGILTNIPRKALPAAGFTGTCGWLIFWQLKLHQIGLGGANFWAAFIIGCLSIFFSRKMKMPVIIFHIPSLFLLVPGGPAYLAIREFVLGDTKQAFYQLSVVLVTAAAIAGAFLMSNLVERIVLKFTLQRRARKKL</sequence>
<evidence type="ECO:0000256" key="5">
    <source>
        <dbReference type="ARBA" id="ARBA00022989"/>
    </source>
</evidence>
<evidence type="ECO:0000256" key="7">
    <source>
        <dbReference type="ARBA" id="ARBA00034125"/>
    </source>
</evidence>
<protein>
    <recommendedName>
        <fullName evidence="9">Threonine/Serine exporter ThrE domain-containing protein</fullName>
    </recommendedName>
</protein>
<keyword evidence="6 8" id="KW-0472">Membrane</keyword>
<dbReference type="InterPro" id="IPR050539">
    <property type="entry name" value="ThrE_Dicarb/AminoAcid_Exp"/>
</dbReference>
<evidence type="ECO:0000256" key="3">
    <source>
        <dbReference type="ARBA" id="ARBA00022519"/>
    </source>
</evidence>
<comment type="similarity">
    <text evidence="7">Belongs to the ThrE exporter (TC 2.A.79) family.</text>
</comment>
<evidence type="ECO:0000256" key="6">
    <source>
        <dbReference type="ARBA" id="ARBA00023136"/>
    </source>
</evidence>
<keyword evidence="3" id="KW-0997">Cell inner membrane</keyword>
<comment type="caution">
    <text evidence="10">The sequence shown here is derived from an EMBL/GenBank/DDBJ whole genome shotgun (WGS) entry which is preliminary data.</text>
</comment>
<dbReference type="eggNOG" id="COG3610">
    <property type="taxonomic scope" value="Bacteria"/>
</dbReference>
<feature type="domain" description="Threonine/Serine exporter ThrE" evidence="9">
    <location>
        <begin position="6"/>
        <end position="133"/>
    </location>
</feature>
<dbReference type="InterPro" id="IPR024528">
    <property type="entry name" value="ThrE_2"/>
</dbReference>
<dbReference type="AlphaFoldDB" id="S0KRS0"/>
<dbReference type="PATRIC" id="fig|1121865.3.peg.996"/>
<keyword evidence="5 8" id="KW-1133">Transmembrane helix</keyword>
<proteinExistence type="inferred from homology"/>
<evidence type="ECO:0000256" key="1">
    <source>
        <dbReference type="ARBA" id="ARBA00004651"/>
    </source>
</evidence>
<dbReference type="PANTHER" id="PTHR34390:SF1">
    <property type="entry name" value="SUCCINATE TRANSPORTER SUBUNIT YJJB-RELATED"/>
    <property type="match status" value="1"/>
</dbReference>